<keyword evidence="1" id="KW-1133">Transmembrane helix</keyword>
<organism evidence="2 3">
    <name type="scientific">Polaribacter batillariae</name>
    <dbReference type="NCBI Taxonomy" id="2808900"/>
    <lineage>
        <taxon>Bacteria</taxon>
        <taxon>Pseudomonadati</taxon>
        <taxon>Bacteroidota</taxon>
        <taxon>Flavobacteriia</taxon>
        <taxon>Flavobacteriales</taxon>
        <taxon>Flavobacteriaceae</taxon>
    </lineage>
</organism>
<evidence type="ECO:0000256" key="1">
    <source>
        <dbReference type="SAM" id="Phobius"/>
    </source>
</evidence>
<gene>
    <name evidence="2" type="ORF">JL193_09565</name>
</gene>
<dbReference type="EMBL" id="CP071795">
    <property type="protein sequence ID" value="QTD36407.1"/>
    <property type="molecule type" value="Genomic_DNA"/>
</dbReference>
<sequence length="79" mass="8927">MENNKNTFESILAIIGILYILGFVYHKLKNITSDTETKVISDDGLKAIQNPDTASQLREAVDDYHNTGDWNKTKLESIL</sequence>
<keyword evidence="1" id="KW-0472">Membrane</keyword>
<evidence type="ECO:0000313" key="3">
    <source>
        <dbReference type="Proteomes" id="UP000663935"/>
    </source>
</evidence>
<keyword evidence="1" id="KW-0812">Transmembrane</keyword>
<dbReference type="RefSeq" id="WP_207970595.1">
    <property type="nucleotide sequence ID" value="NZ_CP071795.1"/>
</dbReference>
<proteinExistence type="predicted"/>
<evidence type="ECO:0000313" key="2">
    <source>
        <dbReference type="EMBL" id="QTD36407.1"/>
    </source>
</evidence>
<name>A0ABX7SQB1_9FLAO</name>
<feature type="transmembrane region" description="Helical" evidence="1">
    <location>
        <begin position="6"/>
        <end position="25"/>
    </location>
</feature>
<keyword evidence="3" id="KW-1185">Reference proteome</keyword>
<dbReference type="Proteomes" id="UP000663935">
    <property type="component" value="Chromosome"/>
</dbReference>
<protein>
    <submittedName>
        <fullName evidence="2">Uncharacterized protein</fullName>
    </submittedName>
</protein>
<reference evidence="2 3" key="1">
    <citation type="submission" date="2021-03" db="EMBL/GenBank/DDBJ databases">
        <title>Complete genome of Polaribacter_sp.G4M1.</title>
        <authorList>
            <person name="Jeong S.W."/>
            <person name="Bae J.W."/>
        </authorList>
    </citation>
    <scope>NUCLEOTIDE SEQUENCE [LARGE SCALE GENOMIC DNA]</scope>
    <source>
        <strain evidence="2 3">G4M1</strain>
    </source>
</reference>
<accession>A0ABX7SQB1</accession>